<name>A0A9W9BX25_9PLEO</name>
<dbReference type="AlphaFoldDB" id="A0A9W9BX25"/>
<proteinExistence type="predicted"/>
<dbReference type="EMBL" id="JAPEUV010000091">
    <property type="protein sequence ID" value="KAJ4333622.1"/>
    <property type="molecule type" value="Genomic_DNA"/>
</dbReference>
<gene>
    <name evidence="2" type="ORF">N0V87_007472</name>
</gene>
<evidence type="ECO:0000313" key="2">
    <source>
        <dbReference type="EMBL" id="KAJ4333622.1"/>
    </source>
</evidence>
<comment type="caution">
    <text evidence="2">The sequence shown here is derived from an EMBL/GenBank/DDBJ whole genome shotgun (WGS) entry which is preliminary data.</text>
</comment>
<organism evidence="2 3">
    <name type="scientific">Didymella glomerata</name>
    <dbReference type="NCBI Taxonomy" id="749621"/>
    <lineage>
        <taxon>Eukaryota</taxon>
        <taxon>Fungi</taxon>
        <taxon>Dikarya</taxon>
        <taxon>Ascomycota</taxon>
        <taxon>Pezizomycotina</taxon>
        <taxon>Dothideomycetes</taxon>
        <taxon>Pleosporomycetidae</taxon>
        <taxon>Pleosporales</taxon>
        <taxon>Pleosporineae</taxon>
        <taxon>Didymellaceae</taxon>
        <taxon>Didymella</taxon>
    </lineage>
</organism>
<feature type="domain" description="Peptidase S33 tripeptidyl aminopeptidase-like C-terminal" evidence="1">
    <location>
        <begin position="142"/>
        <end position="237"/>
    </location>
</feature>
<evidence type="ECO:0000259" key="1">
    <source>
        <dbReference type="Pfam" id="PF08386"/>
    </source>
</evidence>
<dbReference type="Proteomes" id="UP001140562">
    <property type="component" value="Unassembled WGS sequence"/>
</dbReference>
<dbReference type="InterPro" id="IPR013595">
    <property type="entry name" value="Pept_S33_TAP-like_C"/>
</dbReference>
<dbReference type="Pfam" id="PF08386">
    <property type="entry name" value="Abhydrolase_4"/>
    <property type="match status" value="1"/>
</dbReference>
<dbReference type="OrthoDB" id="425534at2759"/>
<accession>A0A9W9BX25</accession>
<protein>
    <recommendedName>
        <fullName evidence="1">Peptidase S33 tripeptidyl aminopeptidase-like C-terminal domain-containing protein</fullName>
    </recommendedName>
</protein>
<reference evidence="2" key="1">
    <citation type="submission" date="2022-10" db="EMBL/GenBank/DDBJ databases">
        <title>Tapping the CABI collections for fungal endophytes: first genome assemblies for Collariella, Neodidymelliopsis, Ascochyta clinopodiicola, Didymella pomorum, Didymosphaeria variabile, Neocosmospora piperis and Neocucurbitaria cava.</title>
        <authorList>
            <person name="Hill R."/>
        </authorList>
    </citation>
    <scope>NUCLEOTIDE SEQUENCE</scope>
    <source>
        <strain evidence="2">IMI 360193</strain>
    </source>
</reference>
<evidence type="ECO:0000313" key="3">
    <source>
        <dbReference type="Proteomes" id="UP001140562"/>
    </source>
</evidence>
<sequence>MILFYRTFFEWGSSNESSVLHGQNVESLWRQLLANASTTPIPAAACNNTDCYSTVNDEDIRFNAQQYLTFKQDLGLGISWDSLALALYNASHGDASALSTRLTDATAYSFLSISCLDWTRKALADILLQQSMAKENAPLTQGASQMWQLQHACLGWPAKVQNPAKKLDIETSTTILLTQSTSDPSTGLPWALGILQEIKNKVLVVRKGDGHTSLPLGGKTAGTIVEYLVTGKAPSPGLVLDS</sequence>
<keyword evidence="3" id="KW-1185">Reference proteome</keyword>